<feature type="transmembrane region" description="Helical" evidence="6">
    <location>
        <begin position="336"/>
        <end position="364"/>
    </location>
</feature>
<feature type="transmembrane region" description="Helical" evidence="6">
    <location>
        <begin position="441"/>
        <end position="460"/>
    </location>
</feature>
<dbReference type="EMBL" id="NBSH01000004">
    <property type="protein sequence ID" value="ORX38163.1"/>
    <property type="molecule type" value="Genomic_DNA"/>
</dbReference>
<accession>A0A1Y1UJC4</accession>
<comment type="subcellular location">
    <subcellularLocation>
        <location evidence="1">Membrane</location>
        <topology evidence="1">Multi-pass membrane protein</topology>
    </subcellularLocation>
</comment>
<evidence type="ECO:0000256" key="6">
    <source>
        <dbReference type="SAM" id="Phobius"/>
    </source>
</evidence>
<evidence type="ECO:0000256" key="5">
    <source>
        <dbReference type="ARBA" id="ARBA00023136"/>
    </source>
</evidence>
<dbReference type="GO" id="GO:0016020">
    <property type="term" value="C:membrane"/>
    <property type="evidence" value="ECO:0007669"/>
    <property type="project" value="UniProtKB-SubCell"/>
</dbReference>
<proteinExistence type="inferred from homology"/>
<keyword evidence="5 6" id="KW-0472">Membrane</keyword>
<dbReference type="InParanoid" id="A0A1Y1UJC4"/>
<dbReference type="GeneID" id="33555890"/>
<gene>
    <name evidence="8" type="ORF">BD324DRAFT_607752</name>
</gene>
<dbReference type="InterPro" id="IPR005828">
    <property type="entry name" value="MFS_sugar_transport-like"/>
</dbReference>
<dbReference type="Pfam" id="PF00083">
    <property type="entry name" value="Sugar_tr"/>
    <property type="match status" value="1"/>
</dbReference>
<keyword evidence="3 6" id="KW-0812">Transmembrane</keyword>
<keyword evidence="4 6" id="KW-1133">Transmembrane helix</keyword>
<comment type="caution">
    <text evidence="8">The sequence shown here is derived from an EMBL/GenBank/DDBJ whole genome shotgun (WGS) entry which is preliminary data.</text>
</comment>
<feature type="transmembrane region" description="Helical" evidence="6">
    <location>
        <begin position="402"/>
        <end position="420"/>
    </location>
</feature>
<comment type="similarity">
    <text evidence="2">Belongs to the major facilitator superfamily. Sugar transporter (TC 2.A.1.1) family.</text>
</comment>
<feature type="transmembrane region" description="Helical" evidence="6">
    <location>
        <begin position="156"/>
        <end position="179"/>
    </location>
</feature>
<dbReference type="AlphaFoldDB" id="A0A1Y1UJC4"/>
<evidence type="ECO:0000313" key="9">
    <source>
        <dbReference type="Proteomes" id="UP000193218"/>
    </source>
</evidence>
<dbReference type="InterPro" id="IPR036259">
    <property type="entry name" value="MFS_trans_sf"/>
</dbReference>
<evidence type="ECO:0000256" key="3">
    <source>
        <dbReference type="ARBA" id="ARBA00022692"/>
    </source>
</evidence>
<dbReference type="SUPFAM" id="SSF103473">
    <property type="entry name" value="MFS general substrate transporter"/>
    <property type="match status" value="1"/>
</dbReference>
<feature type="domain" description="Major facilitator superfamily (MFS) profile" evidence="7">
    <location>
        <begin position="54"/>
        <end position="494"/>
    </location>
</feature>
<dbReference type="GO" id="GO:0005351">
    <property type="term" value="F:carbohydrate:proton symporter activity"/>
    <property type="evidence" value="ECO:0007669"/>
    <property type="project" value="TreeGrafter"/>
</dbReference>
<feature type="transmembrane region" description="Helical" evidence="6">
    <location>
        <begin position="191"/>
        <end position="212"/>
    </location>
</feature>
<protein>
    <submittedName>
        <fullName evidence="8">General substrate transporter</fullName>
    </submittedName>
</protein>
<reference evidence="8 9" key="1">
    <citation type="submission" date="2017-03" db="EMBL/GenBank/DDBJ databases">
        <title>Widespread Adenine N6-methylation of Active Genes in Fungi.</title>
        <authorList>
            <consortium name="DOE Joint Genome Institute"/>
            <person name="Mondo S.J."/>
            <person name="Dannebaum R.O."/>
            <person name="Kuo R.C."/>
            <person name="Louie K.B."/>
            <person name="Bewick A.J."/>
            <person name="Labutti K."/>
            <person name="Haridas S."/>
            <person name="Kuo A."/>
            <person name="Salamov A."/>
            <person name="Ahrendt S.R."/>
            <person name="Lau R."/>
            <person name="Bowen B.P."/>
            <person name="Lipzen A."/>
            <person name="Sullivan W."/>
            <person name="Andreopoulos W.B."/>
            <person name="Clum A."/>
            <person name="Lindquist E."/>
            <person name="Daum C."/>
            <person name="Northen T.R."/>
            <person name="Ramamoorthy G."/>
            <person name="Schmitz R.J."/>
            <person name="Gryganskyi A."/>
            <person name="Culley D."/>
            <person name="Magnuson J."/>
            <person name="James T.Y."/>
            <person name="O'Malley M.A."/>
            <person name="Stajich J.E."/>
            <person name="Spatafora J.W."/>
            <person name="Visel A."/>
            <person name="Grigoriev I.V."/>
        </authorList>
    </citation>
    <scope>NUCLEOTIDE SEQUENCE [LARGE SCALE GENOMIC DNA]</scope>
    <source>
        <strain evidence="8 9">NRRL Y-17943</strain>
    </source>
</reference>
<evidence type="ECO:0000313" key="8">
    <source>
        <dbReference type="EMBL" id="ORX38163.1"/>
    </source>
</evidence>
<dbReference type="InterPro" id="IPR050360">
    <property type="entry name" value="MFS_Sugar_Transporters"/>
</dbReference>
<keyword evidence="9" id="KW-1185">Reference proteome</keyword>
<dbReference type="RefSeq" id="XP_021872085.1">
    <property type="nucleotide sequence ID" value="XM_022014082.1"/>
</dbReference>
<evidence type="ECO:0000256" key="4">
    <source>
        <dbReference type="ARBA" id="ARBA00022989"/>
    </source>
</evidence>
<dbReference type="PANTHER" id="PTHR48022:SF2">
    <property type="entry name" value="PLASTIDIC GLUCOSE TRANSPORTER 4"/>
    <property type="match status" value="1"/>
</dbReference>
<sequence length="541" mass="59938">MSQIDEKADIIQNEAPILEGGAQTELNHEGVRKSAFDNLGVWETAKTFRRAVFFCVACYTMSMLDGWSVSVAGSIVVNKGFVNQFGTRAGQTGVQQLSPTWLSAWQCMYNCGQFLCLPTIPYIANRYGRVFVFWMSLLSFLIGMVCLTIARTPAVWTVGQFFCGLSGAMEQLSVTPYAVEIAPTRIRGGLVTFQAVWSSIFQIILAFMLEIMNRKYPYDWLKPLYVVWPLAGIIFVAIILLPESPWFYARRGNKEKAIKSLNRLYKGVPGYDVEEEYAVILRTLSHEQQMLDLQGGGESWLDLFRRGNLKRTVIVMAFEAGILLGGLSMVGNFKTYFFAIAGGINPFLANLITSIVNLFIVAVYSAIADKIGRRTPVLVCFIVVCVTLWIMGGLYYVSAGKVVGGVLVTCACLWSGAETITQNVYWLMAAELPSAQLRLKTCSAGLFWGAALGMSTVFAVPPSLDALGLRSSFIWAALTVPVCVFLYFYLPETKGRCSAEIDELFERGVPAWKWSTTVTSVEDQLREAQLSGQIANKENFA</sequence>
<feature type="transmembrane region" description="Helical" evidence="6">
    <location>
        <begin position="224"/>
        <end position="241"/>
    </location>
</feature>
<dbReference type="InterPro" id="IPR020846">
    <property type="entry name" value="MFS_dom"/>
</dbReference>
<feature type="transmembrane region" description="Helical" evidence="6">
    <location>
        <begin position="130"/>
        <end position="150"/>
    </location>
</feature>
<feature type="transmembrane region" description="Helical" evidence="6">
    <location>
        <begin position="376"/>
        <end position="396"/>
    </location>
</feature>
<name>A0A1Y1UJC4_9TREE</name>
<feature type="transmembrane region" description="Helical" evidence="6">
    <location>
        <begin position="472"/>
        <end position="490"/>
    </location>
</feature>
<evidence type="ECO:0000259" key="7">
    <source>
        <dbReference type="PROSITE" id="PS50850"/>
    </source>
</evidence>
<dbReference type="Proteomes" id="UP000193218">
    <property type="component" value="Unassembled WGS sequence"/>
</dbReference>
<dbReference type="Gene3D" id="1.20.1250.20">
    <property type="entry name" value="MFS general substrate transporter like domains"/>
    <property type="match status" value="1"/>
</dbReference>
<dbReference type="PROSITE" id="PS50850">
    <property type="entry name" value="MFS"/>
    <property type="match status" value="1"/>
</dbReference>
<evidence type="ECO:0000256" key="1">
    <source>
        <dbReference type="ARBA" id="ARBA00004141"/>
    </source>
</evidence>
<dbReference type="PANTHER" id="PTHR48022">
    <property type="entry name" value="PLASTIDIC GLUCOSE TRANSPORTER 4"/>
    <property type="match status" value="1"/>
</dbReference>
<feature type="transmembrane region" description="Helical" evidence="6">
    <location>
        <begin position="313"/>
        <end position="330"/>
    </location>
</feature>
<evidence type="ECO:0000256" key="2">
    <source>
        <dbReference type="ARBA" id="ARBA00010992"/>
    </source>
</evidence>
<organism evidence="8 9">
    <name type="scientific">Kockovaella imperatae</name>
    <dbReference type="NCBI Taxonomy" id="4999"/>
    <lineage>
        <taxon>Eukaryota</taxon>
        <taxon>Fungi</taxon>
        <taxon>Dikarya</taxon>
        <taxon>Basidiomycota</taxon>
        <taxon>Agaricomycotina</taxon>
        <taxon>Tremellomycetes</taxon>
        <taxon>Tremellales</taxon>
        <taxon>Cuniculitremaceae</taxon>
        <taxon>Kockovaella</taxon>
    </lineage>
</organism>
<dbReference type="OrthoDB" id="6612291at2759"/>